<protein>
    <submittedName>
        <fullName evidence="1">Uncharacterized protein</fullName>
    </submittedName>
</protein>
<dbReference type="InterPro" id="IPR032675">
    <property type="entry name" value="LRR_dom_sf"/>
</dbReference>
<proteinExistence type="predicted"/>
<reference evidence="1 2" key="1">
    <citation type="submission" date="2015-12" db="EMBL/GenBank/DDBJ databases">
        <title>Draft genome sequence of Moniliophthora roreri, the causal agent of frosty pod rot of cacao.</title>
        <authorList>
            <person name="Aime M.C."/>
            <person name="Diaz-Valderrama J.R."/>
            <person name="Kijpornyongpan T."/>
            <person name="Phillips-Mora W."/>
        </authorList>
    </citation>
    <scope>NUCLEOTIDE SEQUENCE [LARGE SCALE GENOMIC DNA]</scope>
    <source>
        <strain evidence="1 2">MCA 2952</strain>
    </source>
</reference>
<name>A0A0W0F3H4_MONRR</name>
<dbReference type="EMBL" id="LATX01002359">
    <property type="protein sequence ID" value="KTB30880.1"/>
    <property type="molecule type" value="Genomic_DNA"/>
</dbReference>
<sequence length="386" mass="43724">MVSELPSELITLILGEAYYLKDKPAPGNVFLTRNPDRRTLAACCRVNSAWRAVAQPLLFHHITVDVSLQFSRWLRYTQNISKGLLESVRTLELRLNPIARQFQVITHRATKVPSCALDDFCLLLSSLPCLYELEISFQGHSIDSPKVSCQSLRALRISECSVQSPVVYELLSLFPSVRFLAIAVEIAAPPPPNMIPNLKLYELVIYRTLLPEITEWLVANSVGTLRVLELREFVGVQMSVVLRNHYTHLHSLRLLRLDRSSFNLIQSCRNLRELVLVTIPGSAALPSLSKLPDSLQHLSLIRRTKDSGSLANLADVLGTSSPQLELVSCDRSFEVDPEFHAIVDVCSKRGIELRIDDSRHWPNEEPVEVSRFPRERTMLNFLQMRP</sequence>
<dbReference type="SUPFAM" id="SSF52047">
    <property type="entry name" value="RNI-like"/>
    <property type="match status" value="1"/>
</dbReference>
<dbReference type="AlphaFoldDB" id="A0A0W0F3H4"/>
<dbReference type="Proteomes" id="UP000054988">
    <property type="component" value="Unassembled WGS sequence"/>
</dbReference>
<evidence type="ECO:0000313" key="2">
    <source>
        <dbReference type="Proteomes" id="UP000054988"/>
    </source>
</evidence>
<organism evidence="1 2">
    <name type="scientific">Moniliophthora roreri</name>
    <name type="common">Frosty pod rot fungus</name>
    <name type="synonym">Monilia roreri</name>
    <dbReference type="NCBI Taxonomy" id="221103"/>
    <lineage>
        <taxon>Eukaryota</taxon>
        <taxon>Fungi</taxon>
        <taxon>Dikarya</taxon>
        <taxon>Basidiomycota</taxon>
        <taxon>Agaricomycotina</taxon>
        <taxon>Agaricomycetes</taxon>
        <taxon>Agaricomycetidae</taxon>
        <taxon>Agaricales</taxon>
        <taxon>Marasmiineae</taxon>
        <taxon>Marasmiaceae</taxon>
        <taxon>Moniliophthora</taxon>
    </lineage>
</organism>
<dbReference type="Gene3D" id="3.80.10.10">
    <property type="entry name" value="Ribonuclease Inhibitor"/>
    <property type="match status" value="1"/>
</dbReference>
<gene>
    <name evidence="1" type="ORF">WG66_16502</name>
</gene>
<comment type="caution">
    <text evidence="1">The sequence shown here is derived from an EMBL/GenBank/DDBJ whole genome shotgun (WGS) entry which is preliminary data.</text>
</comment>
<dbReference type="eggNOG" id="ENOG502SMU3">
    <property type="taxonomic scope" value="Eukaryota"/>
</dbReference>
<evidence type="ECO:0000313" key="1">
    <source>
        <dbReference type="EMBL" id="KTB30880.1"/>
    </source>
</evidence>
<accession>A0A0W0F3H4</accession>